<reference evidence="1" key="2">
    <citation type="journal article" date="2011" name="Microb. Ecol.">
        <title>Taxonomic and Functional Metagenomic Profiling of the Microbial Community in the Anoxic Sediment of a Sub-saline Shallow Lake (Laguna de Carrizo, Central Spain).</title>
        <authorList>
            <person name="Ferrer M."/>
            <person name="Guazzaroni M.E."/>
            <person name="Richter M."/>
            <person name="Garcia-Salamanca A."/>
            <person name="Yarza P."/>
            <person name="Suarez-Suarez A."/>
            <person name="Solano J."/>
            <person name="Alcaide M."/>
            <person name="van Dillewijn P."/>
            <person name="Molina-Henares M.A."/>
            <person name="Lopez-Cortes N."/>
            <person name="Al-Ramahi Y."/>
            <person name="Guerrero C."/>
            <person name="Acosta A."/>
            <person name="de Eugenio L.I."/>
            <person name="Martinez V."/>
            <person name="Marques S."/>
            <person name="Rojo F."/>
            <person name="Santero E."/>
            <person name="Genilloud O."/>
            <person name="Perez-Perez J."/>
            <person name="Rossello-Mora R."/>
            <person name="Ramos J.L."/>
        </authorList>
    </citation>
    <scope>NUCLEOTIDE SEQUENCE</scope>
</reference>
<protein>
    <submittedName>
        <fullName evidence="1">DNA polymerase III subunit alpha</fullName>
        <ecNumber evidence="1">2.7.7.7</ecNumber>
    </submittedName>
</protein>
<sequence>MIMPAANYSFNKSHAACYAFIAYQTAYLKAYYPTEFLTALMVSDEENMERITLEV</sequence>
<proteinExistence type="predicted"/>
<dbReference type="InterPro" id="IPR004805">
    <property type="entry name" value="DnaE2/DnaE/PolC"/>
</dbReference>
<gene>
    <name evidence="1" type="primary">dnaE</name>
    <name evidence="1" type="ORF">LDC_0273</name>
</gene>
<dbReference type="GO" id="GO:0006260">
    <property type="term" value="P:DNA replication"/>
    <property type="evidence" value="ECO:0007669"/>
    <property type="project" value="InterPro"/>
</dbReference>
<reference evidence="1" key="1">
    <citation type="submission" date="2010-07" db="EMBL/GenBank/DDBJ databases">
        <authorList>
            <consortium name="CONSOLIDER consortium CSD2007-00005"/>
            <person name="Guazzaroni M.-E."/>
            <person name="Richter M."/>
            <person name="Garcia-Salamanca A."/>
            <person name="Yarza P."/>
            <person name="Ferrer M."/>
        </authorList>
    </citation>
    <scope>NUCLEOTIDE SEQUENCE</scope>
</reference>
<dbReference type="GO" id="GO:0003887">
    <property type="term" value="F:DNA-directed DNA polymerase activity"/>
    <property type="evidence" value="ECO:0007669"/>
    <property type="project" value="UniProtKB-EC"/>
</dbReference>
<keyword evidence="1" id="KW-0548">Nucleotidyltransferase</keyword>
<evidence type="ECO:0000313" key="1">
    <source>
        <dbReference type="EMBL" id="EFK97667.1"/>
    </source>
</evidence>
<dbReference type="PANTHER" id="PTHR32294:SF0">
    <property type="entry name" value="DNA POLYMERASE III SUBUNIT ALPHA"/>
    <property type="match status" value="1"/>
</dbReference>
<accession>D9PFJ1</accession>
<keyword evidence="1" id="KW-0808">Transferase</keyword>
<dbReference type="PANTHER" id="PTHR32294">
    <property type="entry name" value="DNA POLYMERASE III SUBUNIT ALPHA"/>
    <property type="match status" value="1"/>
</dbReference>
<name>D9PFJ1_9ZZZZ</name>
<dbReference type="AlphaFoldDB" id="D9PFJ1"/>
<organism evidence="1">
    <name type="scientific">sediment metagenome</name>
    <dbReference type="NCBI Taxonomy" id="749907"/>
    <lineage>
        <taxon>unclassified sequences</taxon>
        <taxon>metagenomes</taxon>
        <taxon>ecological metagenomes</taxon>
    </lineage>
</organism>
<dbReference type="EC" id="2.7.7.7" evidence="1"/>
<comment type="caution">
    <text evidence="1">The sequence shown here is derived from an EMBL/GenBank/DDBJ whole genome shotgun (WGS) entry which is preliminary data.</text>
</comment>
<dbReference type="EMBL" id="ADZX01000072">
    <property type="protein sequence ID" value="EFK97667.1"/>
    <property type="molecule type" value="Genomic_DNA"/>
</dbReference>
<dbReference type="GO" id="GO:0008408">
    <property type="term" value="F:3'-5' exonuclease activity"/>
    <property type="evidence" value="ECO:0007669"/>
    <property type="project" value="InterPro"/>
</dbReference>